<dbReference type="PATRIC" id="fig|362787.3.peg.582"/>
<organism evidence="1 2">
    <name type="scientific">Candidatus Protochlamydia amoebophila</name>
    <dbReference type="NCBI Taxonomy" id="362787"/>
    <lineage>
        <taxon>Bacteria</taxon>
        <taxon>Pseudomonadati</taxon>
        <taxon>Chlamydiota</taxon>
        <taxon>Chlamydiia</taxon>
        <taxon>Parachlamydiales</taxon>
        <taxon>Parachlamydiaceae</taxon>
        <taxon>Candidatus Protochlamydia</taxon>
    </lineage>
</organism>
<gene>
    <name evidence="1" type="ORF">DB44_BI00130</name>
</gene>
<dbReference type="AlphaFoldDB" id="A0A0C1K1E9"/>
<dbReference type="Proteomes" id="UP000031465">
    <property type="component" value="Unassembled WGS sequence"/>
</dbReference>
<dbReference type="Pfam" id="PF07931">
    <property type="entry name" value="CPT"/>
    <property type="match status" value="1"/>
</dbReference>
<sequence length="75" mass="8630">MEQREKDRGNRVLGSARWQFHKVHADATYDLEIETHHAPLEENIEKIKSFTPKGETTGDNLQVIFKNKSSYSSPS</sequence>
<accession>A0A0C1K1E9</accession>
<dbReference type="Gene3D" id="3.40.50.300">
    <property type="entry name" value="P-loop containing nucleotide triphosphate hydrolases"/>
    <property type="match status" value="1"/>
</dbReference>
<dbReference type="InterPro" id="IPR027417">
    <property type="entry name" value="P-loop_NTPase"/>
</dbReference>
<evidence type="ECO:0000313" key="2">
    <source>
        <dbReference type="Proteomes" id="UP000031465"/>
    </source>
</evidence>
<name>A0A0C1K1E9_9BACT</name>
<evidence type="ECO:0000313" key="1">
    <source>
        <dbReference type="EMBL" id="KIC73247.1"/>
    </source>
</evidence>
<reference evidence="1 2" key="1">
    <citation type="journal article" date="2014" name="Mol. Biol. Evol.">
        <title>Massive expansion of Ubiquitination-related gene families within the Chlamydiae.</title>
        <authorList>
            <person name="Domman D."/>
            <person name="Collingro A."/>
            <person name="Lagkouvardos I."/>
            <person name="Gehre L."/>
            <person name="Weinmaier T."/>
            <person name="Rattei T."/>
            <person name="Subtil A."/>
            <person name="Horn M."/>
        </authorList>
    </citation>
    <scope>NUCLEOTIDE SEQUENCE [LARGE SCALE GENOMIC DNA]</scope>
    <source>
        <strain evidence="1 2">EI2</strain>
    </source>
</reference>
<protein>
    <submittedName>
        <fullName evidence="1">Uncharacterized protein</fullName>
    </submittedName>
</protein>
<comment type="caution">
    <text evidence="1">The sequence shown here is derived from an EMBL/GenBank/DDBJ whole genome shotgun (WGS) entry which is preliminary data.</text>
</comment>
<dbReference type="EMBL" id="JSAN01000032">
    <property type="protein sequence ID" value="KIC73247.1"/>
    <property type="molecule type" value="Genomic_DNA"/>
</dbReference>
<proteinExistence type="predicted"/>